<keyword evidence="2" id="KW-1133">Transmembrane helix</keyword>
<comment type="caution">
    <text evidence="3">The sequence shown here is derived from an EMBL/GenBank/DDBJ whole genome shotgun (WGS) entry which is preliminary data.</text>
</comment>
<dbReference type="OrthoDB" id="5869318at2759"/>
<evidence type="ECO:0000256" key="2">
    <source>
        <dbReference type="SAM" id="Phobius"/>
    </source>
</evidence>
<feature type="transmembrane region" description="Helical" evidence="2">
    <location>
        <begin position="230"/>
        <end position="251"/>
    </location>
</feature>
<evidence type="ECO:0000313" key="4">
    <source>
        <dbReference type="Proteomes" id="UP000605970"/>
    </source>
</evidence>
<organism evidence="3 4">
    <name type="scientific">Meloidogyne graminicola</name>
    <dbReference type="NCBI Taxonomy" id="189291"/>
    <lineage>
        <taxon>Eukaryota</taxon>
        <taxon>Metazoa</taxon>
        <taxon>Ecdysozoa</taxon>
        <taxon>Nematoda</taxon>
        <taxon>Chromadorea</taxon>
        <taxon>Rhabditida</taxon>
        <taxon>Tylenchina</taxon>
        <taxon>Tylenchomorpha</taxon>
        <taxon>Tylenchoidea</taxon>
        <taxon>Meloidogynidae</taxon>
        <taxon>Meloidogyninae</taxon>
        <taxon>Meloidogyne</taxon>
    </lineage>
</organism>
<dbReference type="EMBL" id="JABEBT010000069">
    <property type="protein sequence ID" value="KAF7633840.1"/>
    <property type="molecule type" value="Genomic_DNA"/>
</dbReference>
<proteinExistence type="predicted"/>
<dbReference type="PROSITE" id="PS51257">
    <property type="entry name" value="PROKAR_LIPOPROTEIN"/>
    <property type="match status" value="1"/>
</dbReference>
<feature type="region of interest" description="Disordered" evidence="1">
    <location>
        <begin position="497"/>
        <end position="523"/>
    </location>
</feature>
<dbReference type="Proteomes" id="UP000605970">
    <property type="component" value="Unassembled WGS sequence"/>
</dbReference>
<reference evidence="3" key="1">
    <citation type="journal article" date="2020" name="Ecol. Evol.">
        <title>Genome structure and content of the rice root-knot nematode (Meloidogyne graminicola).</title>
        <authorList>
            <person name="Phan N.T."/>
            <person name="Danchin E.G.J."/>
            <person name="Klopp C."/>
            <person name="Perfus-Barbeoch L."/>
            <person name="Kozlowski D.K."/>
            <person name="Koutsovoulos G.D."/>
            <person name="Lopez-Roques C."/>
            <person name="Bouchez O."/>
            <person name="Zahm M."/>
            <person name="Besnard G."/>
            <person name="Bellafiore S."/>
        </authorList>
    </citation>
    <scope>NUCLEOTIDE SEQUENCE</scope>
    <source>
        <strain evidence="3">VN-18</strain>
    </source>
</reference>
<evidence type="ECO:0000256" key="1">
    <source>
        <dbReference type="SAM" id="MobiDB-lite"/>
    </source>
</evidence>
<protein>
    <recommendedName>
        <fullName evidence="5">BRICHOS domain-containing protein</fullName>
    </recommendedName>
</protein>
<sequence>MSEKSQNSIISSISSSSCPSTFFSNNSTHLPVLLTTSKNNNCNYLSFSPIYSKQQNTLQHSSVYRNSWANLLSDINENTKGKYNKNTKSEFSYRKAINWIKSPWKNIKPTSSNINNGILPPPPYEEKIQNQKYINYLTNQKYKKEERNNDIYGYNGGIKNTQLIYFSGPAPFPLSAQPATPTRTFSGQSSVHSSIVDGRLAPFRQSNEILKKKRNRMQELRNVWNNKSSCRVFCLAIFLLIIIALIVIGVVSSHFSLPKHLEFVWFAPEQSHFGTEKVITPIHGRLDVGQIGKQARLELTGTPPFRSNFVSILDFQTNRVAILDMSLRVGVDQINNQNRFMLVCFKLNQLHGWENNWQWTVVPLNQPPIFQPEIAECRGARWVHLTKTNVDQKSQKCSECFDFCLPNWGIQKDVVRDENYLNILSQICFSLFVPEWRPFAQVPLGGQQKGQMLVDLYNGQQQQQQTNLMLPDTNRNLLNNIGPTETKWISLQTPQTNPALIDQNRPPSFPPAFSSSLQLPTNQEQPSPIIGQGFGVNWMSKITMKTS</sequence>
<accession>A0A8S9ZKR4</accession>
<keyword evidence="2" id="KW-0472">Membrane</keyword>
<keyword evidence="4" id="KW-1185">Reference proteome</keyword>
<dbReference type="AlphaFoldDB" id="A0A8S9ZKR4"/>
<name>A0A8S9ZKR4_9BILA</name>
<evidence type="ECO:0008006" key="5">
    <source>
        <dbReference type="Google" id="ProtNLM"/>
    </source>
</evidence>
<gene>
    <name evidence="3" type="ORF">Mgra_00006807</name>
</gene>
<evidence type="ECO:0000313" key="3">
    <source>
        <dbReference type="EMBL" id="KAF7633840.1"/>
    </source>
</evidence>
<keyword evidence="2" id="KW-0812">Transmembrane</keyword>